<gene>
    <name evidence="1" type="ORF">Z517_09197</name>
</gene>
<dbReference type="EMBL" id="KN846974">
    <property type="protein sequence ID" value="KIW76753.1"/>
    <property type="molecule type" value="Genomic_DNA"/>
</dbReference>
<dbReference type="AlphaFoldDB" id="A0A0D2G7V4"/>
<name>A0A0D2G7V4_9EURO</name>
<dbReference type="VEuPathDB" id="FungiDB:Z517_09197"/>
<organism evidence="1 2">
    <name type="scientific">Fonsecaea pedrosoi CBS 271.37</name>
    <dbReference type="NCBI Taxonomy" id="1442368"/>
    <lineage>
        <taxon>Eukaryota</taxon>
        <taxon>Fungi</taxon>
        <taxon>Dikarya</taxon>
        <taxon>Ascomycota</taxon>
        <taxon>Pezizomycotina</taxon>
        <taxon>Eurotiomycetes</taxon>
        <taxon>Chaetothyriomycetidae</taxon>
        <taxon>Chaetothyriales</taxon>
        <taxon>Herpotrichiellaceae</taxon>
        <taxon>Fonsecaea</taxon>
    </lineage>
</organism>
<evidence type="ECO:0000313" key="2">
    <source>
        <dbReference type="Proteomes" id="UP000053029"/>
    </source>
</evidence>
<dbReference type="RefSeq" id="XP_013280561.1">
    <property type="nucleotide sequence ID" value="XM_013425107.1"/>
</dbReference>
<proteinExistence type="predicted"/>
<evidence type="ECO:0000313" key="1">
    <source>
        <dbReference type="EMBL" id="KIW76753.1"/>
    </source>
</evidence>
<protein>
    <submittedName>
        <fullName evidence="1">Uncharacterized protein</fullName>
    </submittedName>
</protein>
<reference evidence="1 2" key="1">
    <citation type="submission" date="2015-01" db="EMBL/GenBank/DDBJ databases">
        <title>The Genome Sequence of Fonsecaea pedrosoi CBS 271.37.</title>
        <authorList>
            <consortium name="The Broad Institute Genomics Platform"/>
            <person name="Cuomo C."/>
            <person name="de Hoog S."/>
            <person name="Gorbushina A."/>
            <person name="Stielow B."/>
            <person name="Teixiera M."/>
            <person name="Abouelleil A."/>
            <person name="Chapman S.B."/>
            <person name="Priest M."/>
            <person name="Young S.K."/>
            <person name="Wortman J."/>
            <person name="Nusbaum C."/>
            <person name="Birren B."/>
        </authorList>
    </citation>
    <scope>NUCLEOTIDE SEQUENCE [LARGE SCALE GENOMIC DNA]</scope>
    <source>
        <strain evidence="1 2">CBS 271.37</strain>
    </source>
</reference>
<dbReference type="Proteomes" id="UP000053029">
    <property type="component" value="Unassembled WGS sequence"/>
</dbReference>
<accession>A0A0D2G7V4</accession>
<dbReference type="HOGENOM" id="CLU_2440895_0_0_1"/>
<keyword evidence="2" id="KW-1185">Reference proteome</keyword>
<dbReference type="GeneID" id="25308687"/>
<sequence>MKTNGHRITTVGAEIDRFSFRNNYPQRYEKCKNKLIVVMMAVFGAYSMTNGERVVYKNQFGNSIRGMIASSQSLFKTTRSGIVPVLYDEK</sequence>